<gene>
    <name evidence="3" type="ORF">THRCLA_02365</name>
</gene>
<organism evidence="3 4">
    <name type="scientific">Thraustotheca clavata</name>
    <dbReference type="NCBI Taxonomy" id="74557"/>
    <lineage>
        <taxon>Eukaryota</taxon>
        <taxon>Sar</taxon>
        <taxon>Stramenopiles</taxon>
        <taxon>Oomycota</taxon>
        <taxon>Saprolegniomycetes</taxon>
        <taxon>Saprolegniales</taxon>
        <taxon>Achlyaceae</taxon>
        <taxon>Thraustotheca</taxon>
    </lineage>
</organism>
<dbReference type="InterPro" id="IPR019734">
    <property type="entry name" value="TPR_rpt"/>
</dbReference>
<dbReference type="EMBL" id="JNBS01000448">
    <property type="protein sequence ID" value="OQS05501.1"/>
    <property type="molecule type" value="Genomic_DNA"/>
</dbReference>
<keyword evidence="1" id="KW-0802">TPR repeat</keyword>
<dbReference type="Gene3D" id="2.60.120.10">
    <property type="entry name" value="Jelly Rolls"/>
    <property type="match status" value="2"/>
</dbReference>
<keyword evidence="4" id="KW-1185">Reference proteome</keyword>
<feature type="domain" description="Cyclic nucleotide-binding" evidence="2">
    <location>
        <begin position="390"/>
        <end position="412"/>
    </location>
</feature>
<dbReference type="OrthoDB" id="9450131at2759"/>
<comment type="caution">
    <text evidence="3">The sequence shown here is derived from an EMBL/GenBank/DDBJ whole genome shotgun (WGS) entry which is preliminary data.</text>
</comment>
<dbReference type="InterPro" id="IPR000595">
    <property type="entry name" value="cNMP-bd_dom"/>
</dbReference>
<reference evidence="3 4" key="1">
    <citation type="journal article" date="2014" name="Genome Biol. Evol.">
        <title>The secreted proteins of Achlya hypogyna and Thraustotheca clavata identify the ancestral oomycete secretome and reveal gene acquisitions by horizontal gene transfer.</title>
        <authorList>
            <person name="Misner I."/>
            <person name="Blouin N."/>
            <person name="Leonard G."/>
            <person name="Richards T.A."/>
            <person name="Lane C.E."/>
        </authorList>
    </citation>
    <scope>NUCLEOTIDE SEQUENCE [LARGE SCALE GENOMIC DNA]</scope>
    <source>
        <strain evidence="3 4">ATCC 34112</strain>
    </source>
</reference>
<name>A0A1W0A5N5_9STRA</name>
<dbReference type="Gene3D" id="1.25.40.10">
    <property type="entry name" value="Tetratricopeptide repeat domain"/>
    <property type="match status" value="2"/>
</dbReference>
<dbReference type="PROSITE" id="PS50042">
    <property type="entry name" value="CNMP_BINDING_3"/>
    <property type="match status" value="1"/>
</dbReference>
<dbReference type="InterPro" id="IPR014710">
    <property type="entry name" value="RmlC-like_jellyroll"/>
</dbReference>
<evidence type="ECO:0000259" key="2">
    <source>
        <dbReference type="PROSITE" id="PS50042"/>
    </source>
</evidence>
<dbReference type="PANTHER" id="PTHR23011">
    <property type="entry name" value="CYCLIC NUCLEOTIDE-BINDING DOMAIN CONTAINING PROTEIN"/>
    <property type="match status" value="1"/>
</dbReference>
<accession>A0A1W0A5N5</accession>
<protein>
    <recommendedName>
        <fullName evidence="2">Cyclic nucleotide-binding domain-containing protein</fullName>
    </recommendedName>
</protein>
<dbReference type="InterPro" id="IPR018490">
    <property type="entry name" value="cNMP-bd_dom_sf"/>
</dbReference>
<dbReference type="SMART" id="SM00028">
    <property type="entry name" value="TPR"/>
    <property type="match status" value="4"/>
</dbReference>
<dbReference type="Proteomes" id="UP000243217">
    <property type="component" value="Unassembled WGS sequence"/>
</dbReference>
<dbReference type="STRING" id="74557.A0A1W0A5N5"/>
<dbReference type="SUPFAM" id="SSF48452">
    <property type="entry name" value="TPR-like"/>
    <property type="match status" value="1"/>
</dbReference>
<dbReference type="SUPFAM" id="SSF51206">
    <property type="entry name" value="cAMP-binding domain-like"/>
    <property type="match status" value="2"/>
</dbReference>
<dbReference type="PROSITE" id="PS50005">
    <property type="entry name" value="TPR"/>
    <property type="match status" value="2"/>
</dbReference>
<feature type="repeat" description="TPR" evidence="1">
    <location>
        <begin position="190"/>
        <end position="223"/>
    </location>
</feature>
<dbReference type="Pfam" id="PF00515">
    <property type="entry name" value="TPR_1"/>
    <property type="match status" value="1"/>
</dbReference>
<dbReference type="InterPro" id="IPR011990">
    <property type="entry name" value="TPR-like_helical_dom_sf"/>
</dbReference>
<evidence type="ECO:0000313" key="3">
    <source>
        <dbReference type="EMBL" id="OQS05501.1"/>
    </source>
</evidence>
<dbReference type="PANTHER" id="PTHR23011:SF28">
    <property type="entry name" value="CYCLIC NUCLEOTIDE-BINDING DOMAIN CONTAINING PROTEIN"/>
    <property type="match status" value="1"/>
</dbReference>
<evidence type="ECO:0000256" key="1">
    <source>
        <dbReference type="PROSITE-ProRule" id="PRU00339"/>
    </source>
</evidence>
<dbReference type="CDD" id="cd00038">
    <property type="entry name" value="CAP_ED"/>
    <property type="match status" value="1"/>
</dbReference>
<feature type="repeat" description="TPR" evidence="1">
    <location>
        <begin position="156"/>
        <end position="189"/>
    </location>
</feature>
<proteinExistence type="predicted"/>
<dbReference type="Pfam" id="PF13432">
    <property type="entry name" value="TPR_16"/>
    <property type="match status" value="1"/>
</dbReference>
<evidence type="ECO:0000313" key="4">
    <source>
        <dbReference type="Proteomes" id="UP000243217"/>
    </source>
</evidence>
<sequence>MAYKGPFATPPVRIGREVHHITGNRPKTARDSWLVPQRPFSAGCTNVPIQIPKLPRRPVTARKETMEERIARNIVPDVIPAIAEAALREKHQVTEADPLCGGTVEIRPLQAVQPRGTHNADYYRARDSGYQQRMKGNFTQAIEDYHNALKTAPRDFKTLFNLGIAYERIGNIDQAIATYKKACAVSWRNEFLHYNMGICYTLNEDFKRAIHSFTCAIEIDPKNPEFYKSRALAYRKSGQYTNAAKDYSNIGILTESLKLNDPNISNQKENLQLYHAKGGISFLQFLIVILNNFVSQLQTHSECAMYYYDSKPIYAPQHATALIASTLDDLDQRICFKIGRIPPDLRTPEDIQMLIDKTISFPTCRRLLPLLHRKLCQQIIAVKLLPHTVIYHEGEMGHFVFFVLQGKVDIFKLPMVKVGNDLPPRSMKVERESGSLEMQLSHFENNQLHRESTFIDNIETFDETRSAPLFTLGPGNEFGNQGRFRQLVRAVNAVTAEKCELLLIPWGVLEDYELEQAELESAKVADFLGKNLVFRYVAAPQLRILALKARWIRVPSGTVIQISGQHHEGLLIVFKGSCKLLHHDMLSTSPRHGSFKKLHKDSSGSLIPLKHIAKPKRKDQNARQIYLQIEHEDDPMHFVHANAALTSYIMANDTTKEETVLSQLQPRDFVGERSFLSNEGNERSFAKYSLVTTSYADILFIRKVDFFTETSYSTRQRVRTNIQKYHDDVGQNIRQHEAEAKQWARYKAKVVKQVIQDKAHR</sequence>
<dbReference type="AlphaFoldDB" id="A0A1W0A5N5"/>